<dbReference type="KEGG" id="fla:SY85_00915"/>
<evidence type="ECO:0000256" key="2">
    <source>
        <dbReference type="ARBA" id="ARBA00009477"/>
    </source>
</evidence>
<feature type="domain" description="Multidrug resistance protein MdtA-like alpha-helical hairpin" evidence="4">
    <location>
        <begin position="105"/>
        <end position="175"/>
    </location>
</feature>
<dbReference type="PROSITE" id="PS51257">
    <property type="entry name" value="PROKAR_LIPOPROTEIN"/>
    <property type="match status" value="1"/>
</dbReference>
<dbReference type="PATRIC" id="fig|1492898.3.peg.205"/>
<evidence type="ECO:0000313" key="9">
    <source>
        <dbReference type="Proteomes" id="UP000077177"/>
    </source>
</evidence>
<dbReference type="PANTHER" id="PTHR30158">
    <property type="entry name" value="ACRA/E-RELATED COMPONENT OF DRUG EFFLUX TRANSPORTER"/>
    <property type="match status" value="1"/>
</dbReference>
<accession>A0A172U1K4</accession>
<dbReference type="Proteomes" id="UP000077177">
    <property type="component" value="Chromosome"/>
</dbReference>
<feature type="coiled-coil region" evidence="3">
    <location>
        <begin position="106"/>
        <end position="171"/>
    </location>
</feature>
<evidence type="ECO:0000256" key="1">
    <source>
        <dbReference type="ARBA" id="ARBA00004196"/>
    </source>
</evidence>
<organism evidence="8 9">
    <name type="scientific">Flavisolibacter tropicus</name>
    <dbReference type="NCBI Taxonomy" id="1492898"/>
    <lineage>
        <taxon>Bacteria</taxon>
        <taxon>Pseudomonadati</taxon>
        <taxon>Bacteroidota</taxon>
        <taxon>Chitinophagia</taxon>
        <taxon>Chitinophagales</taxon>
        <taxon>Chitinophagaceae</taxon>
        <taxon>Flavisolibacter</taxon>
    </lineage>
</organism>
<dbReference type="InterPro" id="IPR058627">
    <property type="entry name" value="MdtA-like_C"/>
</dbReference>
<dbReference type="Gene3D" id="2.40.420.20">
    <property type="match status" value="1"/>
</dbReference>
<protein>
    <submittedName>
        <fullName evidence="8">RND transporter</fullName>
    </submittedName>
</protein>
<dbReference type="InterPro" id="IPR058626">
    <property type="entry name" value="MdtA-like_b-barrel"/>
</dbReference>
<proteinExistence type="inferred from homology"/>
<keyword evidence="3" id="KW-0175">Coiled coil</keyword>
<comment type="subcellular location">
    <subcellularLocation>
        <location evidence="1">Cell envelope</location>
    </subcellularLocation>
</comment>
<feature type="domain" description="Multidrug resistance protein MdtA-like beta-barrel" evidence="6">
    <location>
        <begin position="213"/>
        <end position="300"/>
    </location>
</feature>
<gene>
    <name evidence="8" type="ORF">SY85_00915</name>
</gene>
<dbReference type="GO" id="GO:0046677">
    <property type="term" value="P:response to antibiotic"/>
    <property type="evidence" value="ECO:0007669"/>
    <property type="project" value="TreeGrafter"/>
</dbReference>
<dbReference type="GO" id="GO:0022857">
    <property type="term" value="F:transmembrane transporter activity"/>
    <property type="evidence" value="ECO:0007669"/>
    <property type="project" value="InterPro"/>
</dbReference>
<dbReference type="EMBL" id="CP011390">
    <property type="protein sequence ID" value="ANE53241.1"/>
    <property type="molecule type" value="Genomic_DNA"/>
</dbReference>
<dbReference type="AlphaFoldDB" id="A0A172U1K4"/>
<dbReference type="STRING" id="1492898.SY85_00915"/>
<dbReference type="Pfam" id="PF25944">
    <property type="entry name" value="Beta-barrel_RND"/>
    <property type="match status" value="1"/>
</dbReference>
<dbReference type="Pfam" id="PF25917">
    <property type="entry name" value="BSH_RND"/>
    <property type="match status" value="1"/>
</dbReference>
<evidence type="ECO:0000259" key="6">
    <source>
        <dbReference type="Pfam" id="PF25944"/>
    </source>
</evidence>
<dbReference type="InterPro" id="IPR006143">
    <property type="entry name" value="RND_pump_MFP"/>
</dbReference>
<evidence type="ECO:0000259" key="7">
    <source>
        <dbReference type="Pfam" id="PF25967"/>
    </source>
</evidence>
<evidence type="ECO:0000259" key="5">
    <source>
        <dbReference type="Pfam" id="PF25917"/>
    </source>
</evidence>
<reference evidence="8 9" key="2">
    <citation type="journal article" date="2016" name="Int. J. Syst. Evol. Microbiol.">
        <title>Flavisolibacter tropicus sp. nov., isolated from tropical soil.</title>
        <authorList>
            <person name="Lee J.J."/>
            <person name="Kang M.S."/>
            <person name="Kim G.S."/>
            <person name="Lee C.S."/>
            <person name="Lim S."/>
            <person name="Lee J."/>
            <person name="Roh S.H."/>
            <person name="Kang H."/>
            <person name="Ha J.M."/>
            <person name="Bae S."/>
            <person name="Jung H.Y."/>
            <person name="Kim M.K."/>
        </authorList>
    </citation>
    <scope>NUCLEOTIDE SEQUENCE [LARGE SCALE GENOMIC DNA]</scope>
    <source>
        <strain evidence="8 9">LCS9</strain>
    </source>
</reference>
<dbReference type="NCBIfam" id="TIGR01730">
    <property type="entry name" value="RND_mfp"/>
    <property type="match status" value="1"/>
</dbReference>
<sequence length="389" mass="42309">MERAGRKYFLFVTVFIVFIVYGCGSSSGKEGMPQAPPPQELPVVTVGIAPATTYQEFSASLEGIKDIEIRPQVEGYLDRIFIDEGAHVKQGQVLFHINDRPYHAQLENAKASLAAARADMVNAQINVTRLTPLVDNNVISDVQLKTAKASYDEAKARVAQAQALVNNAEINLGYTSVKAPVQGYVGRIPLKIGSLVGVSTTEPLTVLSEIREIYAYFSLSENDFLQFKNQYPGTTVEEKIKQMPPVELVLADGSTYPQKGKVQVVSGQFNNSMGAISFRASFLNQDGLLRSGNTGKIRIPRTVTTAVLIPQEATFELQDKVFVFVVGDSNKVASVPIVVTGSSGNYYLVDKGVKAGDKIVYSGTDRLQDGAVIQPQLISMDSLLKKKPL</sequence>
<dbReference type="SUPFAM" id="SSF111369">
    <property type="entry name" value="HlyD-like secretion proteins"/>
    <property type="match status" value="1"/>
</dbReference>
<dbReference type="Gene3D" id="2.40.30.170">
    <property type="match status" value="1"/>
</dbReference>
<dbReference type="Gene3D" id="2.40.50.100">
    <property type="match status" value="1"/>
</dbReference>
<dbReference type="Pfam" id="PF25967">
    <property type="entry name" value="RND-MFP_C"/>
    <property type="match status" value="1"/>
</dbReference>
<dbReference type="GO" id="GO:0005886">
    <property type="term" value="C:plasma membrane"/>
    <property type="evidence" value="ECO:0007669"/>
    <property type="project" value="TreeGrafter"/>
</dbReference>
<reference evidence="9" key="1">
    <citation type="submission" date="2015-01" db="EMBL/GenBank/DDBJ databases">
        <title>Flavisolibacter sp./LCS9/ whole genome sequencing.</title>
        <authorList>
            <person name="Kim M.K."/>
            <person name="Srinivasan S."/>
            <person name="Lee J.-J."/>
        </authorList>
    </citation>
    <scope>NUCLEOTIDE SEQUENCE [LARGE SCALE GENOMIC DNA]</scope>
    <source>
        <strain evidence="9">LCS9</strain>
    </source>
</reference>
<evidence type="ECO:0000259" key="4">
    <source>
        <dbReference type="Pfam" id="PF25876"/>
    </source>
</evidence>
<dbReference type="GO" id="GO:0030313">
    <property type="term" value="C:cell envelope"/>
    <property type="evidence" value="ECO:0007669"/>
    <property type="project" value="UniProtKB-SubCell"/>
</dbReference>
<dbReference type="InterPro" id="IPR058624">
    <property type="entry name" value="MdtA-like_HH"/>
</dbReference>
<dbReference type="PANTHER" id="PTHR30158:SF23">
    <property type="entry name" value="MULTIDRUG RESISTANCE PROTEIN MEXA"/>
    <property type="match status" value="1"/>
</dbReference>
<comment type="similarity">
    <text evidence="2">Belongs to the membrane fusion protein (MFP) (TC 8.A.1) family.</text>
</comment>
<feature type="domain" description="Multidrug resistance protein MdtA-like barrel-sandwich hybrid" evidence="5">
    <location>
        <begin position="67"/>
        <end position="206"/>
    </location>
</feature>
<dbReference type="Pfam" id="PF25876">
    <property type="entry name" value="HH_MFP_RND"/>
    <property type="match status" value="1"/>
</dbReference>
<dbReference type="Gene3D" id="1.10.287.470">
    <property type="entry name" value="Helix hairpin bin"/>
    <property type="match status" value="1"/>
</dbReference>
<name>A0A172U1K4_9BACT</name>
<dbReference type="InterPro" id="IPR058625">
    <property type="entry name" value="MdtA-like_BSH"/>
</dbReference>
<feature type="domain" description="Multidrug resistance protein MdtA-like C-terminal permuted SH3" evidence="7">
    <location>
        <begin position="306"/>
        <end position="366"/>
    </location>
</feature>
<evidence type="ECO:0000313" key="8">
    <source>
        <dbReference type="EMBL" id="ANE53241.1"/>
    </source>
</evidence>
<evidence type="ECO:0000256" key="3">
    <source>
        <dbReference type="SAM" id="Coils"/>
    </source>
</evidence>
<keyword evidence="9" id="KW-1185">Reference proteome</keyword>